<feature type="domain" description="Glyoxalase/fosfomycin resistance/dioxygenase" evidence="1">
    <location>
        <begin position="16"/>
        <end position="110"/>
    </location>
</feature>
<dbReference type="RefSeq" id="WP_348737406.1">
    <property type="nucleotide sequence ID" value="NZ_CAXJRC010000008.1"/>
</dbReference>
<dbReference type="InterPro" id="IPR029068">
    <property type="entry name" value="Glyas_Bleomycin-R_OHBP_Dase"/>
</dbReference>
<dbReference type="InterPro" id="IPR052164">
    <property type="entry name" value="Anthracycline_SecMetBiosynth"/>
</dbReference>
<dbReference type="SUPFAM" id="SSF54593">
    <property type="entry name" value="Glyoxalase/Bleomycin resistance protein/Dihydroxybiphenyl dioxygenase"/>
    <property type="match status" value="1"/>
</dbReference>
<organism evidence="2 3">
    <name type="scientific">Tenacibaculum vairaonense</name>
    <dbReference type="NCBI Taxonomy" id="3137860"/>
    <lineage>
        <taxon>Bacteria</taxon>
        <taxon>Pseudomonadati</taxon>
        <taxon>Bacteroidota</taxon>
        <taxon>Flavobacteriia</taxon>
        <taxon>Flavobacteriales</taxon>
        <taxon>Flavobacteriaceae</taxon>
        <taxon>Tenacibaculum</taxon>
    </lineage>
</organism>
<gene>
    <name evidence="2" type="ORF">T190115A13A_170017</name>
</gene>
<evidence type="ECO:0000313" key="2">
    <source>
        <dbReference type="EMBL" id="CAL2105594.1"/>
    </source>
</evidence>
<evidence type="ECO:0000313" key="3">
    <source>
        <dbReference type="Proteomes" id="UP001497602"/>
    </source>
</evidence>
<dbReference type="EMBL" id="CAXJRC010000008">
    <property type="protein sequence ID" value="CAL2105594.1"/>
    <property type="molecule type" value="Genomic_DNA"/>
</dbReference>
<sequence length="239" mass="28335">MLINTPFFAYLSTYTPQKTMAFYKALFNWKYYQENDYFMAYINNTAITGLYETPPKFKQLRMPHFWMTYIQVKNVTKIIENVEKNGGRIEISYELDVNEKVALVRDPLGAGFTIYEGSKLKNARTKDTKNTLIWNELHVSNLGKVIPFYQNIFHWEFKKIRDDFYYIINEEKLHIGDILEIPNSYKGKYEYWVCTFGVENLKLVKQKVMENGGSEITIDDNRILCTDNSKEAFFYLKEV</sequence>
<dbReference type="Pfam" id="PF00903">
    <property type="entry name" value="Glyoxalase"/>
    <property type="match status" value="1"/>
</dbReference>
<dbReference type="Proteomes" id="UP001497602">
    <property type="component" value="Unassembled WGS sequence"/>
</dbReference>
<evidence type="ECO:0000259" key="1">
    <source>
        <dbReference type="Pfam" id="PF00903"/>
    </source>
</evidence>
<accession>A0ABP1FAV3</accession>
<protein>
    <recommendedName>
        <fullName evidence="1">Glyoxalase/fosfomycin resistance/dioxygenase domain-containing protein</fullName>
    </recommendedName>
</protein>
<keyword evidence="3" id="KW-1185">Reference proteome</keyword>
<dbReference type="PANTHER" id="PTHR33993:SF14">
    <property type="entry name" value="GB|AAF24581.1"/>
    <property type="match status" value="1"/>
</dbReference>
<comment type="caution">
    <text evidence="2">The sequence shown here is derived from an EMBL/GenBank/DDBJ whole genome shotgun (WGS) entry which is preliminary data.</text>
</comment>
<dbReference type="PANTHER" id="PTHR33993">
    <property type="entry name" value="GLYOXALASE-RELATED"/>
    <property type="match status" value="1"/>
</dbReference>
<name>A0ABP1FAV3_9FLAO</name>
<reference evidence="2 3" key="1">
    <citation type="submission" date="2024-05" db="EMBL/GenBank/DDBJ databases">
        <authorList>
            <person name="Duchaud E."/>
        </authorList>
    </citation>
    <scope>NUCLEOTIDE SEQUENCE [LARGE SCALE GENOMIC DNA]</scope>
    <source>
        <strain evidence="2">Ena-SAMPLE-TAB-13-05-2024-13:56:06:370-140305</strain>
    </source>
</reference>
<dbReference type="Gene3D" id="3.10.180.10">
    <property type="entry name" value="2,3-Dihydroxybiphenyl 1,2-Dioxygenase, domain 1"/>
    <property type="match status" value="2"/>
</dbReference>
<proteinExistence type="predicted"/>
<dbReference type="InterPro" id="IPR004360">
    <property type="entry name" value="Glyas_Fos-R_dOase_dom"/>
</dbReference>